<name>A0ACB9RAB8_9MYRT</name>
<proteinExistence type="predicted"/>
<dbReference type="EMBL" id="CM042883">
    <property type="protein sequence ID" value="KAI4372937.1"/>
    <property type="molecule type" value="Genomic_DNA"/>
</dbReference>
<reference evidence="2" key="1">
    <citation type="journal article" date="2023" name="Front. Plant Sci.">
        <title>Chromosomal-level genome assembly of Melastoma candidum provides insights into trichome evolution.</title>
        <authorList>
            <person name="Zhong Y."/>
            <person name="Wu W."/>
            <person name="Sun C."/>
            <person name="Zou P."/>
            <person name="Liu Y."/>
            <person name="Dai S."/>
            <person name="Zhou R."/>
        </authorList>
    </citation>
    <scope>NUCLEOTIDE SEQUENCE [LARGE SCALE GENOMIC DNA]</scope>
</reference>
<keyword evidence="2" id="KW-1185">Reference proteome</keyword>
<evidence type="ECO:0000313" key="1">
    <source>
        <dbReference type="EMBL" id="KAI4372937.1"/>
    </source>
</evidence>
<gene>
    <name evidence="1" type="ORF">MLD38_011116</name>
</gene>
<comment type="caution">
    <text evidence="1">The sequence shown here is derived from an EMBL/GenBank/DDBJ whole genome shotgun (WGS) entry which is preliminary data.</text>
</comment>
<dbReference type="Proteomes" id="UP001057402">
    <property type="component" value="Chromosome 4"/>
</dbReference>
<sequence>MRFNFDLGDLVLNDDEGASPPRRRKEEVEWVSLQSHPIFASCPPGVRNGGGFPPTARNLLSWDHHSSRVYFWDDYERCVHRVSVRFGEPDPSSILAASPSKMLRPDVEVDSIIDRVSINKKGSSLILVGSNAVYVMHLCGSSAKDDAIVCRTLVVGPQIYFNGGGATKVLQASWHPYSSDHIGILSSDSIFRLFHLPTEVVHPEQELYLQPGKLGESRNAASICPVAFCFGGDHMWERFSVFFLFSDGAIYILCPVAPFGSDHRWDSLLELYGDVHAYGLKSANSQAVTNSKMAIDWLEGTFPELAKQPEAGRHYTVVACPCALFDASLSLQGPMRNAHDAAPDLNVVECEGCAVSLLYNKVIKDSVLVTAWSSGQLQLNALADEVQPVWNLANAPRVRVNSSDRVTGLAMICESATLERPSQAVDENPEHTVWLGKPPPVLQLAIVDLALPRRMSRDTQIMMFVDSLLPERFYALHSWGLDSVVLNFLPFTSQASGKEEYRSTPSVKPVITTCFDETPSASPLCGSISVSDSCGYSWLIGLSLNRDCIIVEMKVGDDLIPAPIDLTNEDFDLGSSKTTDTHSAISKELLNGPKAVILPQALSARTITADSIDGRSFLHQYLKHFQENYMEYAHKVYLEVKYRTPQIKRIMEDQQKRVGEARHRLQKVEDKQSKLDERIDQAIHRQDRLDQRLQSLRRLIGTRRKPLSRAEQEFKSELDYFTGVELEALTSSIEAVSGRLRRYSQSPNNGQMTGKASLVRDDQIAQLKSSLEQLCIVNKEIVHKAGLVEKAITTKEGCSR</sequence>
<organism evidence="1 2">
    <name type="scientific">Melastoma candidum</name>
    <dbReference type="NCBI Taxonomy" id="119954"/>
    <lineage>
        <taxon>Eukaryota</taxon>
        <taxon>Viridiplantae</taxon>
        <taxon>Streptophyta</taxon>
        <taxon>Embryophyta</taxon>
        <taxon>Tracheophyta</taxon>
        <taxon>Spermatophyta</taxon>
        <taxon>Magnoliopsida</taxon>
        <taxon>eudicotyledons</taxon>
        <taxon>Gunneridae</taxon>
        <taxon>Pentapetalae</taxon>
        <taxon>rosids</taxon>
        <taxon>malvids</taxon>
        <taxon>Myrtales</taxon>
        <taxon>Melastomataceae</taxon>
        <taxon>Melastomatoideae</taxon>
        <taxon>Melastomateae</taxon>
        <taxon>Melastoma</taxon>
    </lineage>
</organism>
<accession>A0ACB9RAB8</accession>
<evidence type="ECO:0000313" key="2">
    <source>
        <dbReference type="Proteomes" id="UP001057402"/>
    </source>
</evidence>
<protein>
    <submittedName>
        <fullName evidence="1">Uncharacterized protein</fullName>
    </submittedName>
</protein>